<evidence type="ECO:0000313" key="3">
    <source>
        <dbReference type="Proteomes" id="UP000076481"/>
    </source>
</evidence>
<proteinExistence type="predicted"/>
<evidence type="ECO:0000313" key="2">
    <source>
        <dbReference type="EMBL" id="KZK74599.1"/>
    </source>
</evidence>
<organism evidence="2 3">
    <name type="scientific">Pelodictyon luteolum</name>
    <dbReference type="NCBI Taxonomy" id="1100"/>
    <lineage>
        <taxon>Bacteria</taxon>
        <taxon>Pseudomonadati</taxon>
        <taxon>Chlorobiota</taxon>
        <taxon>Chlorobiia</taxon>
        <taxon>Chlorobiales</taxon>
        <taxon>Chlorobiaceae</taxon>
        <taxon>Chlorobium/Pelodictyon group</taxon>
        <taxon>Pelodictyon</taxon>
    </lineage>
</organism>
<gene>
    <name evidence="2" type="ORF">A3K90_09070</name>
</gene>
<feature type="domain" description="DUF4143" evidence="1">
    <location>
        <begin position="96"/>
        <end position="165"/>
    </location>
</feature>
<sequence length="225" mass="25882">MKEALCPEMRPYGSLFRQYMLLRKEALADIPLLSSPGELLEAERPRFSRVGEECRPLTGLFHSYLLRGGFPQTALLESTPMAQKLLREDIVDKVLKRDICSMFGVRRLKELEQTFLYFCQHDGGMLDIPTRCNNLDVNKKTVLNFMMLLESAHLIYRLKPPGYGKEILRGRERKACWKTPQRLAGLLKQHFSNTSSNATTKRAAHFRTGETLPPSMRLIPYCFSL</sequence>
<accession>A0A165LYW8</accession>
<comment type="caution">
    <text evidence="2">The sequence shown here is derived from an EMBL/GenBank/DDBJ whole genome shotgun (WGS) entry which is preliminary data.</text>
</comment>
<name>A0A165LYW8_PELLU</name>
<dbReference type="PANTHER" id="PTHR43566:SF1">
    <property type="entry name" value="AAA+ ATPASE DOMAIN-CONTAINING PROTEIN"/>
    <property type="match status" value="1"/>
</dbReference>
<dbReference type="EMBL" id="LVWG01000021">
    <property type="protein sequence ID" value="KZK74599.1"/>
    <property type="molecule type" value="Genomic_DNA"/>
</dbReference>
<reference evidence="2 3" key="1">
    <citation type="submission" date="2016-03" db="EMBL/GenBank/DDBJ databases">
        <title>Speciation and ecological success in dimly lit waters: horizontal gene transfer in a green sulfur bacteria bloom unveiled by metagenomic assembly.</title>
        <authorList>
            <person name="Llorens-Mares T."/>
            <person name="Liu Z."/>
            <person name="Allen L.Z."/>
            <person name="Rusch D.B."/>
            <person name="Craig M.T."/>
            <person name="Dupont C.L."/>
            <person name="Bryant D.A."/>
            <person name="Casamayor E.O."/>
        </authorList>
    </citation>
    <scope>NUCLEOTIDE SEQUENCE [LARGE SCALE GENOMIC DNA]</scope>
    <source>
        <strain evidence="2">CIII</strain>
    </source>
</reference>
<protein>
    <recommendedName>
        <fullName evidence="1">DUF4143 domain-containing protein</fullName>
    </recommendedName>
</protein>
<evidence type="ECO:0000259" key="1">
    <source>
        <dbReference type="Pfam" id="PF13635"/>
    </source>
</evidence>
<dbReference type="InterPro" id="IPR025420">
    <property type="entry name" value="DUF4143"/>
</dbReference>
<dbReference type="PANTHER" id="PTHR43566">
    <property type="entry name" value="CONSERVED PROTEIN"/>
    <property type="match status" value="1"/>
</dbReference>
<dbReference type="AlphaFoldDB" id="A0A165LYW8"/>
<dbReference type="Proteomes" id="UP000076481">
    <property type="component" value="Unassembled WGS sequence"/>
</dbReference>
<dbReference type="Pfam" id="PF13635">
    <property type="entry name" value="DUF4143"/>
    <property type="match status" value="1"/>
</dbReference>